<dbReference type="NCBIfam" id="TIGR00688">
    <property type="entry name" value="rarD"/>
    <property type="match status" value="1"/>
</dbReference>
<feature type="transmembrane region" description="Helical" evidence="8">
    <location>
        <begin position="193"/>
        <end position="213"/>
    </location>
</feature>
<dbReference type="EMBL" id="VRLW01000001">
    <property type="protein sequence ID" value="KAA1262541.1"/>
    <property type="molecule type" value="Genomic_DNA"/>
</dbReference>
<feature type="transmembrane region" description="Helical" evidence="8">
    <location>
        <begin position="295"/>
        <end position="315"/>
    </location>
</feature>
<feature type="domain" description="EamA" evidence="9">
    <location>
        <begin position="23"/>
        <end position="158"/>
    </location>
</feature>
<evidence type="ECO:0000313" key="11">
    <source>
        <dbReference type="Proteomes" id="UP000322699"/>
    </source>
</evidence>
<comment type="caution">
    <text evidence="10">The sequence shown here is derived from an EMBL/GenBank/DDBJ whole genome shotgun (WGS) entry which is preliminary data.</text>
</comment>
<evidence type="ECO:0000313" key="10">
    <source>
        <dbReference type="EMBL" id="KAA1262541.1"/>
    </source>
</evidence>
<evidence type="ECO:0000256" key="5">
    <source>
        <dbReference type="ARBA" id="ARBA00022692"/>
    </source>
</evidence>
<feature type="transmembrane region" description="Helical" evidence="8">
    <location>
        <begin position="86"/>
        <end position="106"/>
    </location>
</feature>
<name>A0A5B1CQL9_9BACT</name>
<reference evidence="10 11" key="1">
    <citation type="submission" date="2019-08" db="EMBL/GenBank/DDBJ databases">
        <title>Deep-cultivation of Planctomycetes and their phenomic and genomic characterization uncovers novel biology.</title>
        <authorList>
            <person name="Wiegand S."/>
            <person name="Jogler M."/>
            <person name="Boedeker C."/>
            <person name="Pinto D."/>
            <person name="Vollmers J."/>
            <person name="Rivas-Marin E."/>
            <person name="Kohn T."/>
            <person name="Peeters S.H."/>
            <person name="Heuer A."/>
            <person name="Rast P."/>
            <person name="Oberbeckmann S."/>
            <person name="Bunk B."/>
            <person name="Jeske O."/>
            <person name="Meyerdierks A."/>
            <person name="Storesund J.E."/>
            <person name="Kallscheuer N."/>
            <person name="Luecker S."/>
            <person name="Lage O.M."/>
            <person name="Pohl T."/>
            <person name="Merkel B.J."/>
            <person name="Hornburger P."/>
            <person name="Mueller R.-W."/>
            <person name="Bruemmer F."/>
            <person name="Labrenz M."/>
            <person name="Spormann A.M."/>
            <person name="Op Den Camp H."/>
            <person name="Overmann J."/>
            <person name="Amann R."/>
            <person name="Jetten M.S.M."/>
            <person name="Mascher T."/>
            <person name="Medema M.H."/>
            <person name="Devos D.P."/>
            <person name="Kaster A.-K."/>
            <person name="Ovreas L."/>
            <person name="Rohde M."/>
            <person name="Galperin M.Y."/>
            <person name="Jogler C."/>
        </authorList>
    </citation>
    <scope>NUCLEOTIDE SEQUENCE [LARGE SCALE GENOMIC DNA]</scope>
    <source>
        <strain evidence="10 11">LF1</strain>
    </source>
</reference>
<dbReference type="PANTHER" id="PTHR22911">
    <property type="entry name" value="ACYL-MALONYL CONDENSING ENZYME-RELATED"/>
    <property type="match status" value="1"/>
</dbReference>
<keyword evidence="6 8" id="KW-1133">Transmembrane helix</keyword>
<dbReference type="OrthoDB" id="369870at2"/>
<comment type="subcellular location">
    <subcellularLocation>
        <location evidence="1">Cell membrane</location>
        <topology evidence="1">Multi-pass membrane protein</topology>
    </subcellularLocation>
</comment>
<evidence type="ECO:0000256" key="8">
    <source>
        <dbReference type="SAM" id="Phobius"/>
    </source>
</evidence>
<keyword evidence="4" id="KW-1003">Cell membrane</keyword>
<protein>
    <submittedName>
        <fullName evidence="10">EamA-like transporter family protein</fullName>
    </submittedName>
</protein>
<gene>
    <name evidence="10" type="ORF">LF1_51070</name>
</gene>
<dbReference type="RefSeq" id="WP_068267024.1">
    <property type="nucleotide sequence ID" value="NZ_LWSK01000149.1"/>
</dbReference>
<dbReference type="GO" id="GO:0005886">
    <property type="term" value="C:plasma membrane"/>
    <property type="evidence" value="ECO:0007669"/>
    <property type="project" value="UniProtKB-SubCell"/>
</dbReference>
<dbReference type="Pfam" id="PF00892">
    <property type="entry name" value="EamA"/>
    <property type="match status" value="1"/>
</dbReference>
<evidence type="ECO:0000259" key="9">
    <source>
        <dbReference type="Pfam" id="PF00892"/>
    </source>
</evidence>
<organism evidence="10 11">
    <name type="scientific">Rubripirellula obstinata</name>
    <dbReference type="NCBI Taxonomy" id="406547"/>
    <lineage>
        <taxon>Bacteria</taxon>
        <taxon>Pseudomonadati</taxon>
        <taxon>Planctomycetota</taxon>
        <taxon>Planctomycetia</taxon>
        <taxon>Pirellulales</taxon>
        <taxon>Pirellulaceae</taxon>
        <taxon>Rubripirellula</taxon>
    </lineage>
</organism>
<feature type="transmembrane region" description="Helical" evidence="8">
    <location>
        <begin position="233"/>
        <end position="259"/>
    </location>
</feature>
<sequence length="322" mass="34720">MQADEVLTSTVSVADGNRHLRVGIASVLLAHVIWGFFPLYWRLLGSISAFSLTAHRIVWSFLIAALLCTAIKPLRNRLWRRHPPRTLAIHAIAAFMIGINWVAFLYAVNSGHVLQSALGYYINPLVNVMLGVVILKERLTRLQTFAVVLAAIGVSVMSLVGDGIPWLSLVMAFSFGFYALLKKQASLGAIEGLTLETGTLLPFALCYLLWLSPGVEMSVAPAIDPGNVPSATAAYSAGTWAMLIFGGALTLSPLTLFAFAAPRVPLSMIGILQYIGPTLQWICGAVLLSEPVSKSQLAGFGFVWAGILVFVVSGLRQRKQNA</sequence>
<keyword evidence="11" id="KW-1185">Reference proteome</keyword>
<dbReference type="PANTHER" id="PTHR22911:SF137">
    <property type="entry name" value="SOLUTE CARRIER FAMILY 35 MEMBER G2-RELATED"/>
    <property type="match status" value="1"/>
</dbReference>
<evidence type="ECO:0000256" key="2">
    <source>
        <dbReference type="ARBA" id="ARBA00007362"/>
    </source>
</evidence>
<feature type="transmembrane region" description="Helical" evidence="8">
    <location>
        <begin position="166"/>
        <end position="181"/>
    </location>
</feature>
<dbReference type="AlphaFoldDB" id="A0A5B1CQL9"/>
<keyword evidence="7 8" id="KW-0472">Membrane</keyword>
<evidence type="ECO:0000256" key="6">
    <source>
        <dbReference type="ARBA" id="ARBA00022989"/>
    </source>
</evidence>
<evidence type="ECO:0000256" key="7">
    <source>
        <dbReference type="ARBA" id="ARBA00023136"/>
    </source>
</evidence>
<dbReference type="InterPro" id="IPR037185">
    <property type="entry name" value="EmrE-like"/>
</dbReference>
<feature type="transmembrane region" description="Helical" evidence="8">
    <location>
        <begin position="118"/>
        <end position="135"/>
    </location>
</feature>
<keyword evidence="3" id="KW-0813">Transport</keyword>
<keyword evidence="5 8" id="KW-0812">Transmembrane</keyword>
<feature type="transmembrane region" description="Helical" evidence="8">
    <location>
        <begin position="271"/>
        <end position="289"/>
    </location>
</feature>
<evidence type="ECO:0000256" key="3">
    <source>
        <dbReference type="ARBA" id="ARBA00022448"/>
    </source>
</evidence>
<feature type="transmembrane region" description="Helical" evidence="8">
    <location>
        <begin position="142"/>
        <end position="160"/>
    </location>
</feature>
<evidence type="ECO:0000256" key="4">
    <source>
        <dbReference type="ARBA" id="ARBA00022475"/>
    </source>
</evidence>
<dbReference type="Proteomes" id="UP000322699">
    <property type="component" value="Unassembled WGS sequence"/>
</dbReference>
<proteinExistence type="inferred from homology"/>
<dbReference type="InterPro" id="IPR004626">
    <property type="entry name" value="RarD"/>
</dbReference>
<evidence type="ECO:0000256" key="1">
    <source>
        <dbReference type="ARBA" id="ARBA00004651"/>
    </source>
</evidence>
<comment type="similarity">
    <text evidence="2">Belongs to the EamA transporter family.</text>
</comment>
<feature type="transmembrane region" description="Helical" evidence="8">
    <location>
        <begin position="57"/>
        <end position="74"/>
    </location>
</feature>
<dbReference type="InterPro" id="IPR000620">
    <property type="entry name" value="EamA_dom"/>
</dbReference>
<feature type="transmembrane region" description="Helical" evidence="8">
    <location>
        <begin position="20"/>
        <end position="37"/>
    </location>
</feature>
<dbReference type="SUPFAM" id="SSF103481">
    <property type="entry name" value="Multidrug resistance efflux transporter EmrE"/>
    <property type="match status" value="2"/>
</dbReference>
<accession>A0A5B1CQL9</accession>